<evidence type="ECO:0000256" key="6">
    <source>
        <dbReference type="PROSITE-ProRule" id="PRU01248"/>
    </source>
</evidence>
<protein>
    <submittedName>
        <fullName evidence="9">Tyrosine-type recombinase/integrase</fullName>
    </submittedName>
</protein>
<dbReference type="InterPro" id="IPR011010">
    <property type="entry name" value="DNA_brk_join_enz"/>
</dbReference>
<evidence type="ECO:0000256" key="1">
    <source>
        <dbReference type="ARBA" id="ARBA00003283"/>
    </source>
</evidence>
<gene>
    <name evidence="9" type="ORF">P4S50_11615</name>
</gene>
<evidence type="ECO:0000313" key="9">
    <source>
        <dbReference type="EMBL" id="WFD09033.1"/>
    </source>
</evidence>
<dbReference type="InterPro" id="IPR013762">
    <property type="entry name" value="Integrase-like_cat_sf"/>
</dbReference>
<reference evidence="9 10" key="1">
    <citation type="submission" date="2023-03" db="EMBL/GenBank/DDBJ databases">
        <title>Complete genome sequence of Tepidibacter sp. SWIR-1, isolated from a deep-sea hydrothermal vent.</title>
        <authorList>
            <person name="Li X."/>
        </authorList>
    </citation>
    <scope>NUCLEOTIDE SEQUENCE [LARGE SCALE GENOMIC DNA]</scope>
    <source>
        <strain evidence="9 10">SWIR-1</strain>
    </source>
</reference>
<evidence type="ECO:0000256" key="4">
    <source>
        <dbReference type="ARBA" id="ARBA00023125"/>
    </source>
</evidence>
<evidence type="ECO:0000259" key="8">
    <source>
        <dbReference type="PROSITE" id="PS51900"/>
    </source>
</evidence>
<evidence type="ECO:0000256" key="3">
    <source>
        <dbReference type="ARBA" id="ARBA00022908"/>
    </source>
</evidence>
<dbReference type="Proteomes" id="UP001222800">
    <property type="component" value="Chromosome"/>
</dbReference>
<accession>A0ABY8E820</accession>
<dbReference type="CDD" id="cd00397">
    <property type="entry name" value="DNA_BRE_C"/>
    <property type="match status" value="1"/>
</dbReference>
<keyword evidence="5" id="KW-0233">DNA recombination</keyword>
<dbReference type="EMBL" id="CP120733">
    <property type="protein sequence ID" value="WFD09033.1"/>
    <property type="molecule type" value="Genomic_DNA"/>
</dbReference>
<dbReference type="RefSeq" id="WP_277730954.1">
    <property type="nucleotide sequence ID" value="NZ_CP120733.1"/>
</dbReference>
<evidence type="ECO:0000256" key="2">
    <source>
        <dbReference type="ARBA" id="ARBA00008857"/>
    </source>
</evidence>
<sequence length="277" mass="32506">MLNIFKNYLKQESKSENTIKSYIRHIKGYIKWFKDSYDTEFNKLYRENVLEFKSYLKNIKKDSPKTVNAKLSALIKFNEFLQSQGIQNDIVISKKDFNKIQIGIASPTDITRCDVEKFRQKVLENEGKRNYAIVTVMAYTGLRISEVLNITMNDFNTVSREIIIKSGKGDKTRTVYMNDRVKDSIQEYLKERKSQSEYLFVSNKGNCIDRTVINKMFKKYSEKITPHILRYFWCTYALENGLNVHEVANLAGHSNIQTTLLYTNPNRKQLLDKINKL</sequence>
<dbReference type="Pfam" id="PF13495">
    <property type="entry name" value="Phage_int_SAM_4"/>
    <property type="match status" value="1"/>
</dbReference>
<comment type="function">
    <text evidence="1">Site-specific tyrosine recombinase, which acts by catalyzing the cutting and rejoining of the recombining DNA molecules.</text>
</comment>
<keyword evidence="4 6" id="KW-0238">DNA-binding</keyword>
<dbReference type="InterPro" id="IPR044068">
    <property type="entry name" value="CB"/>
</dbReference>
<comment type="similarity">
    <text evidence="2">Belongs to the 'phage' integrase family.</text>
</comment>
<organism evidence="9 10">
    <name type="scientific">Tepidibacter hydrothermalis</name>
    <dbReference type="NCBI Taxonomy" id="3036126"/>
    <lineage>
        <taxon>Bacteria</taxon>
        <taxon>Bacillati</taxon>
        <taxon>Bacillota</taxon>
        <taxon>Clostridia</taxon>
        <taxon>Peptostreptococcales</taxon>
        <taxon>Peptostreptococcaceae</taxon>
        <taxon>Tepidibacter</taxon>
    </lineage>
</organism>
<dbReference type="InterPro" id="IPR050090">
    <property type="entry name" value="Tyrosine_recombinase_XerCD"/>
</dbReference>
<dbReference type="Gene3D" id="1.10.150.130">
    <property type="match status" value="1"/>
</dbReference>
<name>A0ABY8E820_9FIRM</name>
<feature type="domain" description="Core-binding (CB)" evidence="8">
    <location>
        <begin position="1"/>
        <end position="82"/>
    </location>
</feature>
<feature type="domain" description="Tyr recombinase" evidence="7">
    <location>
        <begin position="105"/>
        <end position="275"/>
    </location>
</feature>
<dbReference type="PROSITE" id="PS51898">
    <property type="entry name" value="TYR_RECOMBINASE"/>
    <property type="match status" value="1"/>
</dbReference>
<keyword evidence="10" id="KW-1185">Reference proteome</keyword>
<dbReference type="PANTHER" id="PTHR30349:SF81">
    <property type="entry name" value="TYROSINE RECOMBINASE XERC"/>
    <property type="match status" value="1"/>
</dbReference>
<keyword evidence="3" id="KW-0229">DNA integration</keyword>
<proteinExistence type="inferred from homology"/>
<dbReference type="PROSITE" id="PS51900">
    <property type="entry name" value="CB"/>
    <property type="match status" value="1"/>
</dbReference>
<dbReference type="PANTHER" id="PTHR30349">
    <property type="entry name" value="PHAGE INTEGRASE-RELATED"/>
    <property type="match status" value="1"/>
</dbReference>
<dbReference type="Pfam" id="PF00589">
    <property type="entry name" value="Phage_integrase"/>
    <property type="match status" value="1"/>
</dbReference>
<evidence type="ECO:0000259" key="7">
    <source>
        <dbReference type="PROSITE" id="PS51898"/>
    </source>
</evidence>
<dbReference type="InterPro" id="IPR004107">
    <property type="entry name" value="Integrase_SAM-like_N"/>
</dbReference>
<evidence type="ECO:0000313" key="10">
    <source>
        <dbReference type="Proteomes" id="UP001222800"/>
    </source>
</evidence>
<dbReference type="Gene3D" id="1.10.443.10">
    <property type="entry name" value="Intergrase catalytic core"/>
    <property type="match status" value="1"/>
</dbReference>
<dbReference type="SUPFAM" id="SSF56349">
    <property type="entry name" value="DNA breaking-rejoining enzymes"/>
    <property type="match status" value="1"/>
</dbReference>
<dbReference type="InterPro" id="IPR002104">
    <property type="entry name" value="Integrase_catalytic"/>
</dbReference>
<dbReference type="InterPro" id="IPR010998">
    <property type="entry name" value="Integrase_recombinase_N"/>
</dbReference>
<evidence type="ECO:0000256" key="5">
    <source>
        <dbReference type="ARBA" id="ARBA00023172"/>
    </source>
</evidence>